<dbReference type="Gene3D" id="2.40.70.10">
    <property type="entry name" value="Acid Proteases"/>
    <property type="match status" value="1"/>
</dbReference>
<dbReference type="InterPro" id="IPR021109">
    <property type="entry name" value="Peptidase_aspartic_dom_sf"/>
</dbReference>
<proteinExistence type="predicted"/>
<dbReference type="PANTHER" id="PTHR33067:SF35">
    <property type="entry name" value="ASPARTIC PEPTIDASE DDI1-TYPE DOMAIN-CONTAINING PROTEIN"/>
    <property type="match status" value="1"/>
</dbReference>
<dbReference type="Proteomes" id="UP001515500">
    <property type="component" value="Chromosome 18"/>
</dbReference>
<keyword evidence="1" id="KW-1185">Reference proteome</keyword>
<evidence type="ECO:0000313" key="2">
    <source>
        <dbReference type="RefSeq" id="XP_039145537.1"/>
    </source>
</evidence>
<evidence type="ECO:0000313" key="1">
    <source>
        <dbReference type="Proteomes" id="UP001515500"/>
    </source>
</evidence>
<name>A0AB40CZJ3_DIOCR</name>
<sequence>MNVFKQLHINIPIVEALSQISKYVKFLKDLLTNIRKVEEIDIVDLNVTCSIILYRRLPKKLRDLGSFVIQCMLGEAVEEHALADSRARINVMPCTIYLKLEVRELRPTRMTLHLGNRSVRRPRRFVEDILVIVEKLVFPIDFVIVDIDEDVETPLILDSPFQSTSVDLINWRDGKMTLKVGEKEVVYKLPSFMKHSIDHDDECYFAHEPDLFIFDVVQDVFMVNLLQKYYKEELTEESMQPLSLHPTHAKKKGKLRNVTTKKI</sequence>
<protein>
    <submittedName>
        <fullName evidence="2">Uncharacterized protein LOC120282752</fullName>
    </submittedName>
</protein>
<dbReference type="PANTHER" id="PTHR33067">
    <property type="entry name" value="RNA-DIRECTED DNA POLYMERASE-RELATED"/>
    <property type="match status" value="1"/>
</dbReference>
<dbReference type="RefSeq" id="XP_039145537.1">
    <property type="nucleotide sequence ID" value="XM_039289603.1"/>
</dbReference>
<reference evidence="2" key="1">
    <citation type="submission" date="2025-08" db="UniProtKB">
        <authorList>
            <consortium name="RefSeq"/>
        </authorList>
    </citation>
    <scope>IDENTIFICATION</scope>
</reference>
<organism evidence="1 2">
    <name type="scientific">Dioscorea cayennensis subsp. rotundata</name>
    <name type="common">White Guinea yam</name>
    <name type="synonym">Dioscorea rotundata</name>
    <dbReference type="NCBI Taxonomy" id="55577"/>
    <lineage>
        <taxon>Eukaryota</taxon>
        <taxon>Viridiplantae</taxon>
        <taxon>Streptophyta</taxon>
        <taxon>Embryophyta</taxon>
        <taxon>Tracheophyta</taxon>
        <taxon>Spermatophyta</taxon>
        <taxon>Magnoliopsida</taxon>
        <taxon>Liliopsida</taxon>
        <taxon>Dioscoreales</taxon>
        <taxon>Dioscoreaceae</taxon>
        <taxon>Dioscorea</taxon>
    </lineage>
</organism>
<dbReference type="GeneID" id="120282752"/>
<dbReference type="AlphaFoldDB" id="A0AB40CZJ3"/>
<accession>A0AB40CZJ3</accession>
<gene>
    <name evidence="2" type="primary">LOC120282752</name>
</gene>